<evidence type="ECO:0000313" key="9">
    <source>
        <dbReference type="EMBL" id="OSD03647.1"/>
    </source>
</evidence>
<gene>
    <name evidence="9" type="ORF">PYCCODRAFT_1444256</name>
</gene>
<protein>
    <submittedName>
        <fullName evidence="9">DUF159-domain-containing protein</fullName>
    </submittedName>
</protein>
<feature type="compositionally biased region" description="Acidic residues" evidence="8">
    <location>
        <begin position="386"/>
        <end position="396"/>
    </location>
</feature>
<keyword evidence="5" id="KW-0190">Covalent protein-DNA linkage</keyword>
<evidence type="ECO:0000256" key="3">
    <source>
        <dbReference type="ARBA" id="ARBA00022763"/>
    </source>
</evidence>
<feature type="region of interest" description="Disordered" evidence="8">
    <location>
        <begin position="325"/>
        <end position="432"/>
    </location>
</feature>
<dbReference type="GO" id="GO:0008233">
    <property type="term" value="F:peptidase activity"/>
    <property type="evidence" value="ECO:0007669"/>
    <property type="project" value="UniProtKB-KW"/>
</dbReference>
<feature type="compositionally biased region" description="Low complexity" evidence="8">
    <location>
        <begin position="92"/>
        <end position="105"/>
    </location>
</feature>
<evidence type="ECO:0000256" key="6">
    <source>
        <dbReference type="ARBA" id="ARBA00023125"/>
    </source>
</evidence>
<name>A0A1Y2IRD6_TRAC3</name>
<dbReference type="InterPro" id="IPR003738">
    <property type="entry name" value="SRAP"/>
</dbReference>
<dbReference type="Pfam" id="PF02586">
    <property type="entry name" value="SRAP"/>
    <property type="match status" value="1"/>
</dbReference>
<evidence type="ECO:0000256" key="1">
    <source>
        <dbReference type="ARBA" id="ARBA00008136"/>
    </source>
</evidence>
<dbReference type="PANTHER" id="PTHR13604">
    <property type="entry name" value="DC12-RELATED"/>
    <property type="match status" value="1"/>
</dbReference>
<dbReference type="Proteomes" id="UP000193067">
    <property type="component" value="Unassembled WGS sequence"/>
</dbReference>
<dbReference type="GO" id="GO:0003697">
    <property type="term" value="F:single-stranded DNA binding"/>
    <property type="evidence" value="ECO:0007669"/>
    <property type="project" value="InterPro"/>
</dbReference>
<dbReference type="GO" id="GO:0106300">
    <property type="term" value="P:protein-DNA covalent cross-linking repair"/>
    <property type="evidence" value="ECO:0007669"/>
    <property type="project" value="InterPro"/>
</dbReference>
<keyword evidence="2" id="KW-0645">Protease</keyword>
<dbReference type="AlphaFoldDB" id="A0A1Y2IRD6"/>
<feature type="compositionally biased region" description="Polar residues" evidence="8">
    <location>
        <begin position="411"/>
        <end position="422"/>
    </location>
</feature>
<keyword evidence="6" id="KW-0238">DNA-binding</keyword>
<reference evidence="9 10" key="1">
    <citation type="journal article" date="2015" name="Biotechnol. Biofuels">
        <title>Enhanced degradation of softwood versus hardwood by the white-rot fungus Pycnoporus coccineus.</title>
        <authorList>
            <person name="Couturier M."/>
            <person name="Navarro D."/>
            <person name="Chevret D."/>
            <person name="Henrissat B."/>
            <person name="Piumi F."/>
            <person name="Ruiz-Duenas F.J."/>
            <person name="Martinez A.T."/>
            <person name="Grigoriev I.V."/>
            <person name="Riley R."/>
            <person name="Lipzen A."/>
            <person name="Berrin J.G."/>
            <person name="Master E.R."/>
            <person name="Rosso M.N."/>
        </authorList>
    </citation>
    <scope>NUCLEOTIDE SEQUENCE [LARGE SCALE GENOMIC DNA]</scope>
    <source>
        <strain evidence="9 10">BRFM310</strain>
    </source>
</reference>
<dbReference type="STRING" id="1353009.A0A1Y2IRD6"/>
<dbReference type="InterPro" id="IPR036590">
    <property type="entry name" value="SRAP-like"/>
</dbReference>
<evidence type="ECO:0000256" key="8">
    <source>
        <dbReference type="SAM" id="MobiDB-lite"/>
    </source>
</evidence>
<dbReference type="OrthoDB" id="2111841at2759"/>
<comment type="similarity">
    <text evidence="1">Belongs to the SOS response-associated peptidase family.</text>
</comment>
<evidence type="ECO:0000256" key="5">
    <source>
        <dbReference type="ARBA" id="ARBA00023124"/>
    </source>
</evidence>
<dbReference type="EMBL" id="KZ084099">
    <property type="protein sequence ID" value="OSD03647.1"/>
    <property type="molecule type" value="Genomic_DNA"/>
</dbReference>
<dbReference type="GO" id="GO:0006508">
    <property type="term" value="P:proteolysis"/>
    <property type="evidence" value="ECO:0007669"/>
    <property type="project" value="UniProtKB-KW"/>
</dbReference>
<evidence type="ECO:0000256" key="2">
    <source>
        <dbReference type="ARBA" id="ARBA00022670"/>
    </source>
</evidence>
<accession>A0A1Y2IRD6</accession>
<sequence length="432" mass="47597">MCGRYSLGLQHDEIQQMHGYNVNIGEWVGRDNFVPRHNIAPRSQAPVIRRRDPQEPAADSEPSREEPQAASTALADGPIAQPGLTQADNDKASSSAEVPAESSVSDTAGTLAGSQAEVEIQKHARDGSSPPLILHTMKWGLVPHFSKHEDPSLKTINARCEALIEGQAGMWASIKGRKRCAVVCEGYYEWLKKGKERLPHFTRHKDGRLMLLAGLWDCTVLQGSTEPLWTFTIVTTDASKEFSWLHDRQPVILPDESALNTWLDTSSGKWTPELSKLCAPYRYSEHPLVCYQVPKEVGKIGTESPTFIQPIQGRKDGIQALFAKQQKGTSKHERKDVVTATPPSPRTPTRAGIKRSASPAESSVKTEGVGATPQKKKQKVEKVNAWEDDSDIEYIDDPTPSNAATERKKLSSSNKVTRTSSGRHVGGRRCII</sequence>
<feature type="region of interest" description="Disordered" evidence="8">
    <location>
        <begin position="39"/>
        <end position="109"/>
    </location>
</feature>
<dbReference type="Gene3D" id="3.90.1680.10">
    <property type="entry name" value="SOS response associated peptidase-like"/>
    <property type="match status" value="2"/>
</dbReference>
<keyword evidence="4" id="KW-0378">Hydrolase</keyword>
<keyword evidence="10" id="KW-1185">Reference proteome</keyword>
<evidence type="ECO:0000313" key="10">
    <source>
        <dbReference type="Proteomes" id="UP000193067"/>
    </source>
</evidence>
<dbReference type="PANTHER" id="PTHR13604:SF0">
    <property type="entry name" value="ABASIC SITE PROCESSING PROTEIN HMCES"/>
    <property type="match status" value="1"/>
</dbReference>
<evidence type="ECO:0000256" key="4">
    <source>
        <dbReference type="ARBA" id="ARBA00022801"/>
    </source>
</evidence>
<evidence type="ECO:0000256" key="7">
    <source>
        <dbReference type="ARBA" id="ARBA00023239"/>
    </source>
</evidence>
<organism evidence="9 10">
    <name type="scientific">Trametes coccinea (strain BRFM310)</name>
    <name type="common">Pycnoporus coccineus</name>
    <dbReference type="NCBI Taxonomy" id="1353009"/>
    <lineage>
        <taxon>Eukaryota</taxon>
        <taxon>Fungi</taxon>
        <taxon>Dikarya</taxon>
        <taxon>Basidiomycota</taxon>
        <taxon>Agaricomycotina</taxon>
        <taxon>Agaricomycetes</taxon>
        <taxon>Polyporales</taxon>
        <taxon>Polyporaceae</taxon>
        <taxon>Trametes</taxon>
    </lineage>
</organism>
<dbReference type="GO" id="GO:0016829">
    <property type="term" value="F:lyase activity"/>
    <property type="evidence" value="ECO:0007669"/>
    <property type="project" value="UniProtKB-KW"/>
</dbReference>
<keyword evidence="7" id="KW-0456">Lyase</keyword>
<proteinExistence type="inferred from homology"/>
<keyword evidence="3" id="KW-0227">DNA damage</keyword>
<dbReference type="SUPFAM" id="SSF143081">
    <property type="entry name" value="BB1717-like"/>
    <property type="match status" value="1"/>
</dbReference>